<feature type="chain" id="PRO_5011511213" evidence="1">
    <location>
        <begin position="21"/>
        <end position="163"/>
    </location>
</feature>
<feature type="signal peptide" evidence="1">
    <location>
        <begin position="1"/>
        <end position="20"/>
    </location>
</feature>
<keyword evidence="1" id="KW-0732">Signal</keyword>
<evidence type="ECO:0000313" key="2">
    <source>
        <dbReference type="EMBL" id="OUI78145.1"/>
    </source>
</evidence>
<organism evidence="2 3">
    <name type="scientific">Commensalibacter intestini</name>
    <dbReference type="NCBI Taxonomy" id="479936"/>
    <lineage>
        <taxon>Bacteria</taxon>
        <taxon>Pseudomonadati</taxon>
        <taxon>Pseudomonadota</taxon>
        <taxon>Alphaproteobacteria</taxon>
        <taxon>Acetobacterales</taxon>
        <taxon>Acetobacteraceae</taxon>
    </lineage>
</organism>
<evidence type="ECO:0000256" key="1">
    <source>
        <dbReference type="SAM" id="SignalP"/>
    </source>
</evidence>
<reference evidence="3" key="1">
    <citation type="submission" date="2014-06" db="EMBL/GenBank/DDBJ databases">
        <authorList>
            <person name="Winans N.J."/>
            <person name="Newell P.D."/>
            <person name="Douglas A.E."/>
        </authorList>
    </citation>
    <scope>NUCLEOTIDE SEQUENCE [LARGE SCALE GENOMIC DNA]</scope>
    <source>
        <strain evidence="3">DmL_052</strain>
    </source>
</reference>
<keyword evidence="3" id="KW-1185">Reference proteome</keyword>
<gene>
    <name evidence="2" type="ORF">HK18_08815</name>
</gene>
<sequence>MIKKTIFLSALLAFPLTARAVPAPVAIPKITIDTAIKRFAPAFCQNGVQGLATAVEKCYQNTSDSSVTMDMCILGDITTAKILIQEKKADLSILDKNPSEVIADKTIPVNGLTAYLNFSSIIKRLQLLSDMPRFDIYKSDQILPYLQQGAEPVYQGITQHCKK</sequence>
<evidence type="ECO:0000313" key="3">
    <source>
        <dbReference type="Proteomes" id="UP000194946"/>
    </source>
</evidence>
<dbReference type="EMBL" id="JOPB01000007">
    <property type="protein sequence ID" value="OUI78145.1"/>
    <property type="molecule type" value="Genomic_DNA"/>
</dbReference>
<dbReference type="Proteomes" id="UP000194946">
    <property type="component" value="Unassembled WGS sequence"/>
</dbReference>
<name>A0A251ZU12_9PROT</name>
<dbReference type="RefSeq" id="WP_008853392.1">
    <property type="nucleotide sequence ID" value="NZ_JOPB01000007.1"/>
</dbReference>
<dbReference type="AlphaFoldDB" id="A0A251ZU12"/>
<accession>A0A251ZU12</accession>
<comment type="caution">
    <text evidence="2">The sequence shown here is derived from an EMBL/GenBank/DDBJ whole genome shotgun (WGS) entry which is preliminary data.</text>
</comment>
<protein>
    <submittedName>
        <fullName evidence="2">Uncharacterized protein</fullName>
    </submittedName>
</protein>
<proteinExistence type="predicted"/>